<sequence>MNDELQKKDGIERLTEAFELVLPIVQDLFPIDVMFALTDREQFRAYLPGQEVDIPIKPGAAIPPQSGIRKALDEQRIVSANLDAGVYGTAFKSVSKPIPSEDGSRTPAGVMTLGISLRNQQVLDGAAEHLAVSSGEVRAATDEIAGTATELAAEIAELQEIGRGVVAELRKTDEILSFIREVSENSTLLGINASIEAAHAGEHGRGFGVVAAEIRKMAESSASSTREIENILKTIRTRIGKLDETLVRCSEQSEQQAAATQQIAASMEQLAESATGIKEIAKLL</sequence>
<evidence type="ECO:0000313" key="2">
    <source>
        <dbReference type="Proteomes" id="UP001380953"/>
    </source>
</evidence>
<comment type="caution">
    <text evidence="1">The sequence shown here is derived from an EMBL/GenBank/DDBJ whole genome shotgun (WGS) entry which is preliminary data.</text>
</comment>
<proteinExistence type="predicted"/>
<protein>
    <submittedName>
        <fullName evidence="1">Methyl-accepting chemotaxis protein</fullName>
    </submittedName>
</protein>
<evidence type="ECO:0000313" key="1">
    <source>
        <dbReference type="EMBL" id="MEJ8304177.1"/>
    </source>
</evidence>
<organism evidence="1 2">
    <name type="scientific">Saccharibacillus sacchari</name>
    <dbReference type="NCBI Taxonomy" id="456493"/>
    <lineage>
        <taxon>Bacteria</taxon>
        <taxon>Bacillati</taxon>
        <taxon>Bacillota</taxon>
        <taxon>Bacilli</taxon>
        <taxon>Bacillales</taxon>
        <taxon>Paenibacillaceae</taxon>
        <taxon>Saccharibacillus</taxon>
    </lineage>
</organism>
<gene>
    <name evidence="1" type="ORF">WKI47_09760</name>
</gene>
<dbReference type="EMBL" id="JBBKAR010000033">
    <property type="protein sequence ID" value="MEJ8304177.1"/>
    <property type="molecule type" value="Genomic_DNA"/>
</dbReference>
<accession>A0ACC6PBL7</accession>
<name>A0ACC6PBL7_9BACL</name>
<dbReference type="Proteomes" id="UP001380953">
    <property type="component" value="Unassembled WGS sequence"/>
</dbReference>
<reference evidence="1" key="1">
    <citation type="submission" date="2024-03" db="EMBL/GenBank/DDBJ databases">
        <title>Whole genome sequecning of epiphytes from Marcgravia umbellata leaves.</title>
        <authorList>
            <person name="Kumar G."/>
            <person name="Savka M.A."/>
        </authorList>
    </citation>
    <scope>NUCLEOTIDE SEQUENCE</scope>
    <source>
        <strain evidence="1">RIT_BL5</strain>
    </source>
</reference>
<keyword evidence="2" id="KW-1185">Reference proteome</keyword>